<feature type="transmembrane region" description="Helical" evidence="6">
    <location>
        <begin position="438"/>
        <end position="459"/>
    </location>
</feature>
<organism evidence="7 8">
    <name type="scientific">Imshaugia aleurites</name>
    <dbReference type="NCBI Taxonomy" id="172621"/>
    <lineage>
        <taxon>Eukaryota</taxon>
        <taxon>Fungi</taxon>
        <taxon>Dikarya</taxon>
        <taxon>Ascomycota</taxon>
        <taxon>Pezizomycotina</taxon>
        <taxon>Lecanoromycetes</taxon>
        <taxon>OSLEUM clade</taxon>
        <taxon>Lecanoromycetidae</taxon>
        <taxon>Lecanorales</taxon>
        <taxon>Lecanorineae</taxon>
        <taxon>Parmeliaceae</taxon>
        <taxon>Imshaugia</taxon>
    </lineage>
</organism>
<sequence length="506" mass="58140">MSFPSQDIETYLSRVHDLASARGLGDIVESLSKPDKTSTKAFYINRAQKLSSNDPVQIIASASELETITVCIIENIAPKHIGALGSAWDLDPAFFVDHASNPRRERLWWPHVFAGPPGPSDNPYDHIDGNFEYFGICIQNDAELNSSPNCFPRLCFRNTWDEVETVNSNTRISYYRVHNLFLVDAPLHLQDRYDSMSRRVRPTLRLPYADNRGGLLLPQLLEVYDQQGSHYSIFESLKSVFKHRRQRSYLFHHTDHISPAFPVPPLCYLLSNSLWQSNLQYLTREIRRISFEEIRNPDLRINETMHDRREDLVAFLKAGLAETTTYLPQTINEYWETLCERKKLWQDARNLTPASAHYATFKEAEELEKFLMETFQLLMSSINVQDAKMSVAQGELSNRQSLRATQLTILASIYVPLSFVTGVFGMNLKELNGSSLSIWTFFVGVVIATIVTATIFLGLQVHSKKNENKEDRNKPSEHKANQKKESDSRRQRKDFRKEPKVETSMA</sequence>
<dbReference type="Proteomes" id="UP000664534">
    <property type="component" value="Unassembled WGS sequence"/>
</dbReference>
<evidence type="ECO:0000256" key="2">
    <source>
        <dbReference type="ARBA" id="ARBA00022692"/>
    </source>
</evidence>
<keyword evidence="4 6" id="KW-0472">Membrane</keyword>
<dbReference type="GO" id="GO:0046873">
    <property type="term" value="F:metal ion transmembrane transporter activity"/>
    <property type="evidence" value="ECO:0007669"/>
    <property type="project" value="InterPro"/>
</dbReference>
<evidence type="ECO:0000256" key="5">
    <source>
        <dbReference type="SAM" id="MobiDB-lite"/>
    </source>
</evidence>
<accession>A0A8H3EWV5</accession>
<gene>
    <name evidence="7" type="ORF">IMSHALPRED_010570</name>
</gene>
<keyword evidence="8" id="KW-1185">Reference proteome</keyword>
<protein>
    <submittedName>
        <fullName evidence="7">Uncharacterized protein</fullName>
    </submittedName>
</protein>
<evidence type="ECO:0000313" key="7">
    <source>
        <dbReference type="EMBL" id="CAF9911773.1"/>
    </source>
</evidence>
<dbReference type="InterPro" id="IPR002523">
    <property type="entry name" value="MgTranspt_CorA/ZnTranspt_ZntB"/>
</dbReference>
<evidence type="ECO:0000313" key="8">
    <source>
        <dbReference type="Proteomes" id="UP000664534"/>
    </source>
</evidence>
<evidence type="ECO:0000256" key="4">
    <source>
        <dbReference type="ARBA" id="ARBA00023136"/>
    </source>
</evidence>
<reference evidence="7" key="1">
    <citation type="submission" date="2021-03" db="EMBL/GenBank/DDBJ databases">
        <authorList>
            <person name="Tagirdzhanova G."/>
        </authorList>
    </citation>
    <scope>NUCLEOTIDE SEQUENCE</scope>
</reference>
<evidence type="ECO:0000256" key="1">
    <source>
        <dbReference type="ARBA" id="ARBA00004141"/>
    </source>
</evidence>
<evidence type="ECO:0000256" key="3">
    <source>
        <dbReference type="ARBA" id="ARBA00022989"/>
    </source>
</evidence>
<comment type="subcellular location">
    <subcellularLocation>
        <location evidence="1">Membrane</location>
        <topology evidence="1">Multi-pass membrane protein</topology>
    </subcellularLocation>
</comment>
<dbReference type="InterPro" id="IPR045863">
    <property type="entry name" value="CorA_TM1_TM2"/>
</dbReference>
<keyword evidence="3 6" id="KW-1133">Transmembrane helix</keyword>
<dbReference type="Gene3D" id="1.20.58.340">
    <property type="entry name" value="Magnesium transport protein CorA, transmembrane region"/>
    <property type="match status" value="1"/>
</dbReference>
<evidence type="ECO:0000256" key="6">
    <source>
        <dbReference type="SAM" id="Phobius"/>
    </source>
</evidence>
<comment type="caution">
    <text evidence="7">The sequence shown here is derived from an EMBL/GenBank/DDBJ whole genome shotgun (WGS) entry which is preliminary data.</text>
</comment>
<dbReference type="Pfam" id="PF01544">
    <property type="entry name" value="CorA"/>
    <property type="match status" value="1"/>
</dbReference>
<name>A0A8H3EWV5_9LECA</name>
<keyword evidence="2 6" id="KW-0812">Transmembrane</keyword>
<proteinExistence type="predicted"/>
<dbReference type="OrthoDB" id="3231000at2759"/>
<feature type="transmembrane region" description="Helical" evidence="6">
    <location>
        <begin position="407"/>
        <end position="426"/>
    </location>
</feature>
<dbReference type="AlphaFoldDB" id="A0A8H3EWV5"/>
<dbReference type="GO" id="GO:0016020">
    <property type="term" value="C:membrane"/>
    <property type="evidence" value="ECO:0007669"/>
    <property type="project" value="UniProtKB-SubCell"/>
</dbReference>
<dbReference type="SUPFAM" id="SSF144083">
    <property type="entry name" value="Magnesium transport protein CorA, transmembrane region"/>
    <property type="match status" value="1"/>
</dbReference>
<feature type="region of interest" description="Disordered" evidence="5">
    <location>
        <begin position="466"/>
        <end position="506"/>
    </location>
</feature>
<dbReference type="EMBL" id="CAJPDT010000009">
    <property type="protein sequence ID" value="CAF9911773.1"/>
    <property type="molecule type" value="Genomic_DNA"/>
</dbReference>